<sequence>LMSSDLGTLFMDYNYEVRDKKTKAVKEKKKGVAFVRDTYDKAPTPGNTDHSDIEIFNYKVPLNTKVKLTFVGYQNKTELYVDGELVDTINKQMVCPLKILGGDKYTQSFFGIMHEAAVYDYADPGK</sequence>
<protein>
    <submittedName>
        <fullName evidence="1">Uncharacterized protein</fullName>
    </submittedName>
</protein>
<organism evidence="1 2">
    <name type="scientific">Carboxylicivirga marina</name>
    <dbReference type="NCBI Taxonomy" id="2800988"/>
    <lineage>
        <taxon>Bacteria</taxon>
        <taxon>Pseudomonadati</taxon>
        <taxon>Bacteroidota</taxon>
        <taxon>Bacteroidia</taxon>
        <taxon>Marinilabiliales</taxon>
        <taxon>Marinilabiliaceae</taxon>
        <taxon>Carboxylicivirga</taxon>
    </lineage>
</organism>
<dbReference type="SUPFAM" id="SSF49899">
    <property type="entry name" value="Concanavalin A-like lectins/glucanases"/>
    <property type="match status" value="1"/>
</dbReference>
<comment type="caution">
    <text evidence="1">The sequence shown here is derived from an EMBL/GenBank/DDBJ whole genome shotgun (WGS) entry which is preliminary data.</text>
</comment>
<name>A0ABS1HQR4_9BACT</name>
<evidence type="ECO:0000313" key="2">
    <source>
        <dbReference type="Proteomes" id="UP000605676"/>
    </source>
</evidence>
<dbReference type="Proteomes" id="UP000605676">
    <property type="component" value="Unassembled WGS sequence"/>
</dbReference>
<gene>
    <name evidence="1" type="ORF">JIV24_21915</name>
</gene>
<accession>A0ABS1HQR4</accession>
<reference evidence="1 2" key="1">
    <citation type="submission" date="2021-01" db="EMBL/GenBank/DDBJ databases">
        <title>Carboxyliciviraga sp.nov., isolated from coastal sediments.</title>
        <authorList>
            <person name="Lu D."/>
            <person name="Zhang T."/>
        </authorList>
    </citation>
    <scope>NUCLEOTIDE SEQUENCE [LARGE SCALE GENOMIC DNA]</scope>
    <source>
        <strain evidence="1 2">N1Y132</strain>
    </source>
</reference>
<dbReference type="InterPro" id="IPR013320">
    <property type="entry name" value="ConA-like_dom_sf"/>
</dbReference>
<proteinExistence type="predicted"/>
<evidence type="ECO:0000313" key="1">
    <source>
        <dbReference type="EMBL" id="MBK3520004.1"/>
    </source>
</evidence>
<keyword evidence="2" id="KW-1185">Reference proteome</keyword>
<dbReference type="EMBL" id="JAENRR010000121">
    <property type="protein sequence ID" value="MBK3520004.1"/>
    <property type="molecule type" value="Genomic_DNA"/>
</dbReference>
<dbReference type="RefSeq" id="WP_200467221.1">
    <property type="nucleotide sequence ID" value="NZ_JAENRR010000121.1"/>
</dbReference>
<feature type="non-terminal residue" evidence="1">
    <location>
        <position position="1"/>
    </location>
</feature>